<reference evidence="2 3" key="1">
    <citation type="submission" date="2023-05" db="EMBL/GenBank/DDBJ databases">
        <title>B98-5 Cell Line De Novo Hybrid Assembly: An Optical Mapping Approach.</title>
        <authorList>
            <person name="Kananen K."/>
            <person name="Auerbach J.A."/>
            <person name="Kautto E."/>
            <person name="Blachly J.S."/>
        </authorList>
    </citation>
    <scope>NUCLEOTIDE SEQUENCE [LARGE SCALE GENOMIC DNA]</scope>
    <source>
        <strain evidence="2">B95-8</strain>
        <tissue evidence="2">Cell line</tissue>
    </source>
</reference>
<dbReference type="InterPro" id="IPR011665">
    <property type="entry name" value="BRF1_TBP-bd_dom"/>
</dbReference>
<sequence>MLMLRFPPADASGDGELDLSGIDDLEIDRYILNESEARVKAELWMRENAEYLREQREKEARVAREKELGIYKEHKVGTCDTGLAFSGVSRLMGGTCLWMTGGARSQGRQLEAMRSGPQTHAPKHWVLPHAGHRHPTAGFTPEGMCSALG</sequence>
<accession>A0ABQ9V6R9</accession>
<name>A0ABQ9V6R9_SAGOE</name>
<evidence type="ECO:0000259" key="1">
    <source>
        <dbReference type="Pfam" id="PF07741"/>
    </source>
</evidence>
<dbReference type="Gene3D" id="1.20.5.650">
    <property type="entry name" value="Single helix bin"/>
    <property type="match status" value="1"/>
</dbReference>
<dbReference type="Proteomes" id="UP001266305">
    <property type="component" value="Unassembled WGS sequence"/>
</dbReference>
<gene>
    <name evidence="2" type="ORF">P7K49_018763</name>
</gene>
<feature type="domain" description="Brf1 TBP-binding" evidence="1">
    <location>
        <begin position="20"/>
        <end position="69"/>
    </location>
</feature>
<evidence type="ECO:0000313" key="2">
    <source>
        <dbReference type="EMBL" id="KAK2104907.1"/>
    </source>
</evidence>
<organism evidence="2 3">
    <name type="scientific">Saguinus oedipus</name>
    <name type="common">Cotton-top tamarin</name>
    <name type="synonym">Oedipomidas oedipus</name>
    <dbReference type="NCBI Taxonomy" id="9490"/>
    <lineage>
        <taxon>Eukaryota</taxon>
        <taxon>Metazoa</taxon>
        <taxon>Chordata</taxon>
        <taxon>Craniata</taxon>
        <taxon>Vertebrata</taxon>
        <taxon>Euteleostomi</taxon>
        <taxon>Mammalia</taxon>
        <taxon>Eutheria</taxon>
        <taxon>Euarchontoglires</taxon>
        <taxon>Primates</taxon>
        <taxon>Haplorrhini</taxon>
        <taxon>Platyrrhini</taxon>
        <taxon>Cebidae</taxon>
        <taxon>Callitrichinae</taxon>
        <taxon>Saguinus</taxon>
    </lineage>
</organism>
<keyword evidence="3" id="KW-1185">Reference proteome</keyword>
<comment type="caution">
    <text evidence="2">The sequence shown here is derived from an EMBL/GenBank/DDBJ whole genome shotgun (WGS) entry which is preliminary data.</text>
</comment>
<protein>
    <recommendedName>
        <fullName evidence="1">Brf1 TBP-binding domain-containing protein</fullName>
    </recommendedName>
</protein>
<dbReference type="Pfam" id="PF07741">
    <property type="entry name" value="BRF1"/>
    <property type="match status" value="1"/>
</dbReference>
<evidence type="ECO:0000313" key="3">
    <source>
        <dbReference type="Proteomes" id="UP001266305"/>
    </source>
</evidence>
<dbReference type="EMBL" id="JASSZA010000008">
    <property type="protein sequence ID" value="KAK2104907.1"/>
    <property type="molecule type" value="Genomic_DNA"/>
</dbReference>
<proteinExistence type="predicted"/>